<dbReference type="GeneID" id="89978445"/>
<feature type="domain" description="Enoyl reductase (ER)" evidence="1">
    <location>
        <begin position="3"/>
        <end position="298"/>
    </location>
</feature>
<dbReference type="Gene3D" id="3.40.50.720">
    <property type="entry name" value="NAD(P)-binding Rossmann-like Domain"/>
    <property type="match status" value="1"/>
</dbReference>
<accession>A0AAV9MX48</accession>
<dbReference type="RefSeq" id="XP_064700559.1">
    <property type="nucleotide sequence ID" value="XM_064853824.1"/>
</dbReference>
<name>A0AAV9MX48_9EURO</name>
<dbReference type="InterPro" id="IPR013149">
    <property type="entry name" value="ADH-like_C"/>
</dbReference>
<dbReference type="Gene3D" id="3.90.180.10">
    <property type="entry name" value="Medium-chain alcohol dehydrogenases, catalytic domain"/>
    <property type="match status" value="1"/>
</dbReference>
<dbReference type="InterPro" id="IPR036291">
    <property type="entry name" value="NAD(P)-bd_dom_sf"/>
</dbReference>
<dbReference type="InterPro" id="IPR052711">
    <property type="entry name" value="Zinc_ADH-like"/>
</dbReference>
<protein>
    <recommendedName>
        <fullName evidence="1">Enoyl reductase (ER) domain-containing protein</fullName>
    </recommendedName>
</protein>
<dbReference type="InterPro" id="IPR011032">
    <property type="entry name" value="GroES-like_sf"/>
</dbReference>
<dbReference type="InterPro" id="IPR020843">
    <property type="entry name" value="ER"/>
</dbReference>
<dbReference type="EMBL" id="JAVRRD010000041">
    <property type="protein sequence ID" value="KAK5044915.1"/>
    <property type="molecule type" value="Genomic_DNA"/>
</dbReference>
<dbReference type="Proteomes" id="UP001358417">
    <property type="component" value="Unassembled WGS sequence"/>
</dbReference>
<keyword evidence="3" id="KW-1185">Reference proteome</keyword>
<dbReference type="GO" id="GO:0016491">
    <property type="term" value="F:oxidoreductase activity"/>
    <property type="evidence" value="ECO:0007669"/>
    <property type="project" value="InterPro"/>
</dbReference>
<dbReference type="SMART" id="SM00829">
    <property type="entry name" value="PKS_ER"/>
    <property type="match status" value="1"/>
</dbReference>
<evidence type="ECO:0000313" key="3">
    <source>
        <dbReference type="Proteomes" id="UP001358417"/>
    </source>
</evidence>
<dbReference type="SUPFAM" id="SSF51735">
    <property type="entry name" value="NAD(P)-binding Rossmann-fold domains"/>
    <property type="match status" value="1"/>
</dbReference>
<proteinExistence type="predicted"/>
<organism evidence="2 3">
    <name type="scientific">Exophiala bonariae</name>
    <dbReference type="NCBI Taxonomy" id="1690606"/>
    <lineage>
        <taxon>Eukaryota</taxon>
        <taxon>Fungi</taxon>
        <taxon>Dikarya</taxon>
        <taxon>Ascomycota</taxon>
        <taxon>Pezizomycotina</taxon>
        <taxon>Eurotiomycetes</taxon>
        <taxon>Chaetothyriomycetidae</taxon>
        <taxon>Chaetothyriales</taxon>
        <taxon>Herpotrichiellaceae</taxon>
        <taxon>Exophiala</taxon>
    </lineage>
</organism>
<gene>
    <name evidence="2" type="ORF">LTR84_010287</name>
</gene>
<dbReference type="PANTHER" id="PTHR45033:SF2">
    <property type="entry name" value="ZINC-TYPE ALCOHOL DEHYDROGENASE-LIKE PROTEIN C1773.06C"/>
    <property type="match status" value="1"/>
</dbReference>
<reference evidence="2 3" key="1">
    <citation type="submission" date="2023-08" db="EMBL/GenBank/DDBJ databases">
        <title>Black Yeasts Isolated from many extreme environments.</title>
        <authorList>
            <person name="Coleine C."/>
            <person name="Stajich J.E."/>
            <person name="Selbmann L."/>
        </authorList>
    </citation>
    <scope>NUCLEOTIDE SEQUENCE [LARGE SCALE GENOMIC DNA]</scope>
    <source>
        <strain evidence="2 3">CCFEE 5792</strain>
    </source>
</reference>
<evidence type="ECO:0000313" key="2">
    <source>
        <dbReference type="EMBL" id="KAK5044915.1"/>
    </source>
</evidence>
<dbReference type="SUPFAM" id="SSF50129">
    <property type="entry name" value="GroES-like"/>
    <property type="match status" value="1"/>
</dbReference>
<comment type="caution">
    <text evidence="2">The sequence shown here is derived from an EMBL/GenBank/DDBJ whole genome shotgun (WGS) entry which is preliminary data.</text>
</comment>
<dbReference type="CDD" id="cd08276">
    <property type="entry name" value="MDR7"/>
    <property type="match status" value="1"/>
</dbReference>
<dbReference type="Pfam" id="PF00107">
    <property type="entry name" value="ADH_zinc_N"/>
    <property type="match status" value="1"/>
</dbReference>
<sequence>MAHNLPRPVLPNVVPTSDAACTVTHVSLSNESSPKFTPGTRVSPIQDIASLTTDPPSQTRCWLAADTDGVLATHVVFPEHVLVKIPTHLSDAEASILPCAGVTAWTTLQGLKKGDVVLIQGTGGVSLVAVKFVVAMGGKVILSTASAEKARRVEKLFSGTEGSIIGSVNYASNLDWHEEVLNLTGGVGVDLVLENGGTSSLVKSFKCTKRGGIVSQVGYLGKQDPAELKEMLPLLIDRKILLRGINVGSRQDFEEMNQFIDQHGLHFVELIDRTFSFEDAERAIEYLGEVGPFGKIIIEVKKSESLT</sequence>
<evidence type="ECO:0000259" key="1">
    <source>
        <dbReference type="SMART" id="SM00829"/>
    </source>
</evidence>
<dbReference type="PANTHER" id="PTHR45033">
    <property type="match status" value="1"/>
</dbReference>
<dbReference type="AlphaFoldDB" id="A0AAV9MX48"/>